<evidence type="ECO:0000313" key="3">
    <source>
        <dbReference type="Proteomes" id="UP000292459"/>
    </source>
</evidence>
<evidence type="ECO:0000313" key="2">
    <source>
        <dbReference type="EMBL" id="RZM78750.1"/>
    </source>
</evidence>
<dbReference type="EMBL" id="QVFV01000002">
    <property type="protein sequence ID" value="RZM78750.1"/>
    <property type="molecule type" value="Genomic_DNA"/>
</dbReference>
<accession>A0A4Q7E6J4</accession>
<sequence>MVLRYFAASIVGLSLAAVSLPAEARPEIASGDQWLEGVDQEQCLSRADDFIRELNVPNEAGDIDRTGYFDDGVFRILCYTGGEDSSMLLVFSAHNDSIEVATQFLQFALEELAVAADTDEEAGLL</sequence>
<proteinExistence type="predicted"/>
<evidence type="ECO:0000256" key="1">
    <source>
        <dbReference type="SAM" id="SignalP"/>
    </source>
</evidence>
<dbReference type="Proteomes" id="UP000292459">
    <property type="component" value="Unassembled WGS sequence"/>
</dbReference>
<name>A0A4Q7E6J4_9CYAN</name>
<keyword evidence="3" id="KW-1185">Reference proteome</keyword>
<feature type="signal peptide" evidence="1">
    <location>
        <begin position="1"/>
        <end position="24"/>
    </location>
</feature>
<reference evidence="2 3" key="1">
    <citation type="submission" date="2018-11" db="EMBL/GenBank/DDBJ databases">
        <title>Whole genome sequencing of an environmental sample.</title>
        <authorList>
            <person name="Sarangi A.N."/>
            <person name="Singh D."/>
            <person name="Tripathy S."/>
        </authorList>
    </citation>
    <scope>NUCLEOTIDE SEQUENCE [LARGE SCALE GENOMIC DNA]</scope>
    <source>
        <strain evidence="2 3">Lakshadweep</strain>
    </source>
</reference>
<protein>
    <submittedName>
        <fullName evidence="2">Uncharacterized protein</fullName>
    </submittedName>
</protein>
<dbReference type="RefSeq" id="WP_044151364.1">
    <property type="nucleotide sequence ID" value="NZ_QVFV01000002.1"/>
</dbReference>
<organism evidence="2 3">
    <name type="scientific">Leptolyngbya iicbica LK</name>
    <dbReference type="NCBI Taxonomy" id="2294035"/>
    <lineage>
        <taxon>Bacteria</taxon>
        <taxon>Bacillati</taxon>
        <taxon>Cyanobacteriota</taxon>
        <taxon>Cyanophyceae</taxon>
        <taxon>Leptolyngbyales</taxon>
        <taxon>Leptolyngbyaceae</taxon>
        <taxon>Leptolyngbya group</taxon>
        <taxon>Leptolyngbya</taxon>
        <taxon>Leptolyngbya iicbica</taxon>
    </lineage>
</organism>
<feature type="chain" id="PRO_5020315323" evidence="1">
    <location>
        <begin position="25"/>
        <end position="125"/>
    </location>
</feature>
<keyword evidence="1" id="KW-0732">Signal</keyword>
<comment type="caution">
    <text evidence="2">The sequence shown here is derived from an EMBL/GenBank/DDBJ whole genome shotgun (WGS) entry which is preliminary data.</text>
</comment>
<dbReference type="OrthoDB" id="532419at2"/>
<dbReference type="AlphaFoldDB" id="A0A4Q7E6J4"/>
<gene>
    <name evidence="2" type="ORF">DYY88_08100</name>
</gene>